<dbReference type="InterPro" id="IPR000064">
    <property type="entry name" value="NLP_P60_dom"/>
</dbReference>
<dbReference type="SUPFAM" id="SSF58113">
    <property type="entry name" value="Apolipoprotein A-I"/>
    <property type="match status" value="1"/>
</dbReference>
<feature type="region of interest" description="Disordered" evidence="5">
    <location>
        <begin position="1659"/>
        <end position="1680"/>
    </location>
</feature>
<gene>
    <name evidence="7" type="ORF">CYJ86_01435</name>
</gene>
<dbReference type="PROSITE" id="PS51935">
    <property type="entry name" value="NLPC_P60"/>
    <property type="match status" value="1"/>
</dbReference>
<reference evidence="7 8" key="1">
    <citation type="submission" date="2017-12" db="EMBL/GenBank/DDBJ databases">
        <title>Phylogenetic diversity of female urinary microbiome.</title>
        <authorList>
            <person name="Thomas-White K."/>
            <person name="Wolfe A.J."/>
        </authorList>
    </citation>
    <scope>NUCLEOTIDE SEQUENCE [LARGE SCALE GENOMIC DNA]</scope>
    <source>
        <strain evidence="7 8">UMB0099</strain>
    </source>
</reference>
<keyword evidence="2" id="KW-0645">Protease</keyword>
<dbReference type="Proteomes" id="UP000234740">
    <property type="component" value="Unassembled WGS sequence"/>
</dbReference>
<dbReference type="SUPFAM" id="SSF54001">
    <property type="entry name" value="Cysteine proteinases"/>
    <property type="match status" value="1"/>
</dbReference>
<dbReference type="InterPro" id="IPR051794">
    <property type="entry name" value="PG_Endopeptidase_C40"/>
</dbReference>
<name>A0AB36X569_LACGS</name>
<dbReference type="InterPro" id="IPR038765">
    <property type="entry name" value="Papain-like_cys_pep_sf"/>
</dbReference>
<feature type="region of interest" description="Disordered" evidence="5">
    <location>
        <begin position="78"/>
        <end position="99"/>
    </location>
</feature>
<dbReference type="EMBL" id="PKKC01000001">
    <property type="protein sequence ID" value="PKZ91169.1"/>
    <property type="molecule type" value="Genomic_DNA"/>
</dbReference>
<evidence type="ECO:0000256" key="5">
    <source>
        <dbReference type="SAM" id="MobiDB-lite"/>
    </source>
</evidence>
<feature type="domain" description="NlpC/P60" evidence="6">
    <location>
        <begin position="1452"/>
        <end position="1573"/>
    </location>
</feature>
<protein>
    <submittedName>
        <fullName evidence="7">SLT domain protein</fullName>
    </submittedName>
</protein>
<accession>A0AB36X569</accession>
<keyword evidence="3" id="KW-0378">Hydrolase</keyword>
<dbReference type="RefSeq" id="WP_101890574.1">
    <property type="nucleotide sequence ID" value="NZ_PKKC01000001.1"/>
</dbReference>
<evidence type="ECO:0000313" key="8">
    <source>
        <dbReference type="Proteomes" id="UP000234740"/>
    </source>
</evidence>
<evidence type="ECO:0000256" key="4">
    <source>
        <dbReference type="ARBA" id="ARBA00022807"/>
    </source>
</evidence>
<feature type="compositionally biased region" description="Basic and acidic residues" evidence="5">
    <location>
        <begin position="87"/>
        <end position="99"/>
    </location>
</feature>
<evidence type="ECO:0000256" key="1">
    <source>
        <dbReference type="ARBA" id="ARBA00007074"/>
    </source>
</evidence>
<evidence type="ECO:0000259" key="6">
    <source>
        <dbReference type="PROSITE" id="PS51935"/>
    </source>
</evidence>
<sequence length="1852" mass="201185">MAGKIPVGDFNTRISLDGEQPIQTLKSLKNEVSSATSAWKAQVTELKTAGDQLGAAKAKYEGLGDTLKKQQSLLERNKSELNSLKETQSKVDKSTEKGRNEYERYSKEIATAERNVANATTRIAKLSQQQEKARNSLDYYKSGLASAQSELRKITESSNAYVGRLEAEGKHEEANKAKLSGLSREYDKLNQVYKIQSNELAKIASEAGKSSEAYRRQKVRVDETATSLAKTKSEMSGLSSEMKKTNPSIFDKIKAKIFGVKSEAKETHSVFKSVLGANILSNVAQSAWGHLTSAISSAKDKAKQYSLEQETMLATWHTLTGSAKEGQKLVDMTTKMAIAANNSVSMVDQLNQKFYSISKNVDLTGKLTKSVLTLQDAFGATDDSVKNFGVQFSQMMANGKVSAQDMMSFVNVFPVLRTNLLKAERAVTHNSKLTMAQMNDLMSAGKITSKTMEQVLQDTAKQYQGATENFGKTIPGMMRTVKSQMPVLLSAISDPLTKAANPIVGRISDWITSKDTKNAFSKLGKTFSNGLNKTLSSMSKGTGKNAGKDITDTLNRGLDKLNGLIKKTFNFLSAHGKDLASIVVDVGKLSGAIGQQVWKDFADIISTIGGAFGLVSDKASKSNDPLAKIADVVHNLVKNKAAIKLIAGYLVTMATIKTLSPLVTGLKGIAKGGKVAYKGVKALHGGFKGLDSVKDLKGPARILAKIGSGAKKAFSKISSGLTKLASTAKSTASKMWSSFKDVFAKIGSGAKNALSGKSFGGALQSIHSAGGFSKLTAAGKVATGAAGVGVALDAGSSILSAFKDKKGSMKQFQDAGKGIGSAIGGGIGLIFGGPAGAAIGSQIGKAAGGWGGKATKKFLNGWKSKKPPKHFWSLENLGWSTKDAFSKMSKGIDSWWKGIKKSNQKSQKEWKKIDKLREQHKKKQQKAWNDYWKKVGKGFEKFGKDSKKNLDKTVKNSKNFIKKLGPNIKKGYDHFLKNGHNFFKKFNKGFGDTFKKLSKNKYVKAFQKGKLFQTAYKDIQKKTKKWTKDFKKSWDKHWKSTKKGVQSWAKDTKKNYDNGVKGLTKSFNSYKKKAKKSWSSHWQGLNKSADSTWKSVKKGAKLGTKKLLGNLKKYASEAGKRWKDHHKAKLDVYNDFAKNLKKNHGNMFEALKATSRDSLEKLKKGFSNKWNQIKNNTSKTWNAMKSDSSKWGRNMNSWFSNFGKNWQRGWNNLSKGVNRIFSNMWKSMQKLAKNSMNGLIDIINGGIGAVNDVIHFFGGGHHTVKKLPHFATGTGYFGSQRRAITEPTLAMVNDGNDSPDTGNKEALYRPTTGEFGIFQGRNTTTMLMPGDEVLNASDTKVLMQSMGIAHFANGGIGSFFGNIGKNVGNFFGGIGSWAKNTMDGMKKFFEKAKEIVSHPQKYLDSIFKWTGVKGLSRGAFHTMITKGFDKGKKQVSAFWKTLWNMVSSSLDGEAEGGLLGAVEKYGKGKPYVWGAEGPDAFDCSGLVKYALEKAFGKSFPHYSGDQYAMSRGVKDPQIGDLVFFGPGGRNHVGVYAGNGKVWSARSPRSGIGMDNVSDFHEGAVSYRRIPGLKNEGGEGNVKANSNLEKFIKRLPGMGGFFKFISKIGDLFGIAAEAKDPAGTGADRWGEDIKKAAETMHTSVTPTDIRKIISMIAGESGGNPKAVQPGADPDGDGSGPARGLLQYKTSTFNAYKVRGHGNIYHGWDQLLALFNDSNWRNDIHFGAGWGPTGHARYANGGIANQPSIFGEAGPEMAIPLSAVKSSRSYELLGKTAAIVAARDNLQPAYSNNNLGEKLDKVIDLLTAILTSPSTVETSINVDKQALGNSITEVVNARMRLNSINREKGISVIR</sequence>
<dbReference type="GO" id="GO:0006508">
    <property type="term" value="P:proteolysis"/>
    <property type="evidence" value="ECO:0007669"/>
    <property type="project" value="UniProtKB-KW"/>
</dbReference>
<dbReference type="Pfam" id="PF00877">
    <property type="entry name" value="NLPC_P60"/>
    <property type="match status" value="1"/>
</dbReference>
<proteinExistence type="inferred from homology"/>
<dbReference type="Gene3D" id="3.90.1720.10">
    <property type="entry name" value="endopeptidase domain like (from Nostoc punctiforme)"/>
    <property type="match status" value="1"/>
</dbReference>
<organism evidence="7 8">
    <name type="scientific">Lactobacillus gasseri</name>
    <dbReference type="NCBI Taxonomy" id="1596"/>
    <lineage>
        <taxon>Bacteria</taxon>
        <taxon>Bacillati</taxon>
        <taxon>Bacillota</taxon>
        <taxon>Bacilli</taxon>
        <taxon>Lactobacillales</taxon>
        <taxon>Lactobacillaceae</taxon>
        <taxon>Lactobacillus</taxon>
    </lineage>
</organism>
<keyword evidence="4" id="KW-0788">Thiol protease</keyword>
<evidence type="ECO:0000256" key="3">
    <source>
        <dbReference type="ARBA" id="ARBA00022801"/>
    </source>
</evidence>
<dbReference type="CDD" id="cd13402">
    <property type="entry name" value="LT_TF-like"/>
    <property type="match status" value="1"/>
</dbReference>
<dbReference type="PANTHER" id="PTHR47359">
    <property type="entry name" value="PEPTIDOGLYCAN DL-ENDOPEPTIDASE CWLO"/>
    <property type="match status" value="1"/>
</dbReference>
<dbReference type="PANTHER" id="PTHR47359:SF3">
    <property type="entry name" value="NLP_P60 DOMAIN-CONTAINING PROTEIN-RELATED"/>
    <property type="match status" value="1"/>
</dbReference>
<comment type="similarity">
    <text evidence="1">Belongs to the peptidase C40 family.</text>
</comment>
<comment type="caution">
    <text evidence="7">The sequence shown here is derived from an EMBL/GenBank/DDBJ whole genome shotgun (WGS) entry which is preliminary data.</text>
</comment>
<dbReference type="Gene3D" id="1.10.287.1490">
    <property type="match status" value="1"/>
</dbReference>
<dbReference type="NCBIfam" id="TIGR02675">
    <property type="entry name" value="tape_meas_nterm"/>
    <property type="match status" value="1"/>
</dbReference>
<dbReference type="GO" id="GO:0008234">
    <property type="term" value="F:cysteine-type peptidase activity"/>
    <property type="evidence" value="ECO:0007669"/>
    <property type="project" value="UniProtKB-KW"/>
</dbReference>
<dbReference type="InterPro" id="IPR013491">
    <property type="entry name" value="Tape_meas_N"/>
</dbReference>
<evidence type="ECO:0000313" key="7">
    <source>
        <dbReference type="EMBL" id="PKZ91169.1"/>
    </source>
</evidence>
<evidence type="ECO:0000256" key="2">
    <source>
        <dbReference type="ARBA" id="ARBA00022670"/>
    </source>
</evidence>
<dbReference type="Pfam" id="PF20155">
    <property type="entry name" value="TMP_3"/>
    <property type="match status" value="1"/>
</dbReference>